<dbReference type="GO" id="GO:0005975">
    <property type="term" value="P:carbohydrate metabolic process"/>
    <property type="evidence" value="ECO:0007669"/>
    <property type="project" value="InterPro"/>
</dbReference>
<accession>A0A1C4Z2R6</accession>
<dbReference type="OrthoDB" id="4739604at2"/>
<dbReference type="Proteomes" id="UP000199504">
    <property type="component" value="Unassembled WGS sequence"/>
</dbReference>
<reference evidence="2" key="1">
    <citation type="submission" date="2016-06" db="EMBL/GenBank/DDBJ databases">
        <authorList>
            <person name="Varghese N."/>
            <person name="Submissions Spin"/>
        </authorList>
    </citation>
    <scope>NUCLEOTIDE SEQUENCE [LARGE SCALE GENOMIC DNA]</scope>
    <source>
        <strain evidence="2">DSM 44830</strain>
    </source>
</reference>
<dbReference type="STRING" id="262898.GA0070564_10514"/>
<dbReference type="Pfam" id="PF01263">
    <property type="entry name" value="Aldose_epim"/>
    <property type="match status" value="1"/>
</dbReference>
<evidence type="ECO:0000313" key="2">
    <source>
        <dbReference type="Proteomes" id="UP000199504"/>
    </source>
</evidence>
<keyword evidence="2" id="KW-1185">Reference proteome</keyword>
<dbReference type="GO" id="GO:0016853">
    <property type="term" value="F:isomerase activity"/>
    <property type="evidence" value="ECO:0007669"/>
    <property type="project" value="InterPro"/>
</dbReference>
<organism evidence="1 2">
    <name type="scientific">Micromonospora mirobrigensis</name>
    <dbReference type="NCBI Taxonomy" id="262898"/>
    <lineage>
        <taxon>Bacteria</taxon>
        <taxon>Bacillati</taxon>
        <taxon>Actinomycetota</taxon>
        <taxon>Actinomycetes</taxon>
        <taxon>Micromonosporales</taxon>
        <taxon>Micromonosporaceae</taxon>
        <taxon>Micromonospora</taxon>
    </lineage>
</organism>
<dbReference type="GO" id="GO:0030246">
    <property type="term" value="F:carbohydrate binding"/>
    <property type="evidence" value="ECO:0007669"/>
    <property type="project" value="InterPro"/>
</dbReference>
<dbReference type="EMBL" id="FMCX01000005">
    <property type="protein sequence ID" value="SCF27233.1"/>
    <property type="molecule type" value="Genomic_DNA"/>
</dbReference>
<dbReference type="InterPro" id="IPR014718">
    <property type="entry name" value="GH-type_carb-bd"/>
</dbReference>
<sequence length="306" mass="33828">MSPVAWPPRPTVRSACGSTTLVVEPLAASLRRLTVGGVDLVEPTDTMPGVPGMAGAILAPWPNRVEDARWWHDGRRHELDVSEPELGNANHGLLAGRRFDIVRQQRAAIVLGTIIRRPPGYPFELDVVVVYRVDHRGVTVTTDVVNVGAERAPVALGAHPYLRLGEQPVEALRLSVDATHAYRLDKRHIPRERFPVDGTSSDLRRPRLVAEAPGHATLMREDADGELVHRLGADDGTQLELWADPAYRWTQLYRADAFPTEHGEARVALAVEPMTAPPNALRTREGLRWLDAGERWSVSWGIRLTG</sequence>
<protein>
    <submittedName>
        <fullName evidence="1">Aldose 1-epimerase</fullName>
    </submittedName>
</protein>
<dbReference type="InterPro" id="IPR011013">
    <property type="entry name" value="Gal_mutarotase_sf_dom"/>
</dbReference>
<dbReference type="Gene3D" id="2.70.98.10">
    <property type="match status" value="1"/>
</dbReference>
<dbReference type="SUPFAM" id="SSF74650">
    <property type="entry name" value="Galactose mutarotase-like"/>
    <property type="match status" value="1"/>
</dbReference>
<dbReference type="InterPro" id="IPR008183">
    <property type="entry name" value="Aldose_1/G6P_1-epimerase"/>
</dbReference>
<proteinExistence type="predicted"/>
<name>A0A1C4Z2R6_9ACTN</name>
<dbReference type="RefSeq" id="WP_091609717.1">
    <property type="nucleotide sequence ID" value="NZ_FMCX01000005.1"/>
</dbReference>
<dbReference type="AlphaFoldDB" id="A0A1C4Z2R6"/>
<evidence type="ECO:0000313" key="1">
    <source>
        <dbReference type="EMBL" id="SCF27233.1"/>
    </source>
</evidence>
<gene>
    <name evidence="1" type="ORF">GA0070564_10514</name>
</gene>